<gene>
    <name evidence="1" type="ORF">QO005_000721</name>
</gene>
<dbReference type="EMBL" id="JAUSWH010000002">
    <property type="protein sequence ID" value="MDQ0454394.1"/>
    <property type="molecule type" value="Genomic_DNA"/>
</dbReference>
<evidence type="ECO:0008006" key="3">
    <source>
        <dbReference type="Google" id="ProtNLM"/>
    </source>
</evidence>
<keyword evidence="2" id="KW-1185">Reference proteome</keyword>
<evidence type="ECO:0000313" key="1">
    <source>
        <dbReference type="EMBL" id="MDQ0454394.1"/>
    </source>
</evidence>
<reference evidence="1 2" key="1">
    <citation type="submission" date="2023-07" db="EMBL/GenBank/DDBJ databases">
        <title>Genomic Encyclopedia of Type Strains, Phase IV (KMG-IV): sequencing the most valuable type-strain genomes for metagenomic binning, comparative biology and taxonomic classification.</title>
        <authorList>
            <person name="Goeker M."/>
        </authorList>
    </citation>
    <scope>NUCLEOTIDE SEQUENCE [LARGE SCALE GENOMIC DNA]</scope>
    <source>
        <strain evidence="1 2">DSM 100301</strain>
    </source>
</reference>
<sequence length="156" mass="17493">MLLKQSLFQSVVDRLDATQAKEEQAEDGASAFRIMGLSTGFVQETAEVEASLDTVRSLYEDVMEDAPTPAAAVEEEPETPPPMPDYLHRLSLMDIAEDLGLTDEDDAKTLLQKRRAFARLNHPDRVHAAYRDQANQRMMLANRLIDQALKRLHGTV</sequence>
<name>A0ABU0I833_9HYPH</name>
<organism evidence="1 2">
    <name type="scientific">Rhizobium paknamense</name>
    <dbReference type="NCBI Taxonomy" id="1206817"/>
    <lineage>
        <taxon>Bacteria</taxon>
        <taxon>Pseudomonadati</taxon>
        <taxon>Pseudomonadota</taxon>
        <taxon>Alphaproteobacteria</taxon>
        <taxon>Hyphomicrobiales</taxon>
        <taxon>Rhizobiaceae</taxon>
        <taxon>Rhizobium/Agrobacterium group</taxon>
        <taxon>Rhizobium</taxon>
    </lineage>
</organism>
<protein>
    <recommendedName>
        <fullName evidence="3">J domain-containing protein</fullName>
    </recommendedName>
</protein>
<comment type="caution">
    <text evidence="1">The sequence shown here is derived from an EMBL/GenBank/DDBJ whole genome shotgun (WGS) entry which is preliminary data.</text>
</comment>
<accession>A0ABU0I833</accession>
<dbReference type="Proteomes" id="UP001235269">
    <property type="component" value="Unassembled WGS sequence"/>
</dbReference>
<proteinExistence type="predicted"/>
<dbReference type="RefSeq" id="WP_307156615.1">
    <property type="nucleotide sequence ID" value="NZ_JAUSWH010000002.1"/>
</dbReference>
<evidence type="ECO:0000313" key="2">
    <source>
        <dbReference type="Proteomes" id="UP001235269"/>
    </source>
</evidence>